<gene>
    <name evidence="15" type="ORF">DESAMIL20_1248</name>
</gene>
<comment type="caution">
    <text evidence="15">The sequence shown here is derived from an EMBL/GenBank/DDBJ whole genome shotgun (WGS) entry which is preliminary data.</text>
</comment>
<dbReference type="Pfam" id="PF00580">
    <property type="entry name" value="UvrD-helicase"/>
    <property type="match status" value="1"/>
</dbReference>
<dbReference type="PANTHER" id="PTHR11070">
    <property type="entry name" value="UVRD / RECB / PCRA DNA HELICASE FAMILY MEMBER"/>
    <property type="match status" value="1"/>
</dbReference>
<feature type="domain" description="UvrD-like helicase ATP-binding" evidence="13">
    <location>
        <begin position="10"/>
        <end position="284"/>
    </location>
</feature>
<name>A0A1X4XVZ6_9BACT</name>
<dbReference type="Proteomes" id="UP000194141">
    <property type="component" value="Unassembled WGS sequence"/>
</dbReference>
<evidence type="ECO:0000256" key="9">
    <source>
        <dbReference type="ARBA" id="ARBA00034808"/>
    </source>
</evidence>
<dbReference type="InterPro" id="IPR027417">
    <property type="entry name" value="P-loop_NTPase"/>
</dbReference>
<organism evidence="15 16">
    <name type="scientific">Desulfurella amilsii</name>
    <dbReference type="NCBI Taxonomy" id="1562698"/>
    <lineage>
        <taxon>Bacteria</taxon>
        <taxon>Pseudomonadati</taxon>
        <taxon>Campylobacterota</taxon>
        <taxon>Desulfurellia</taxon>
        <taxon>Desulfurellales</taxon>
        <taxon>Desulfurellaceae</taxon>
        <taxon>Desulfurella</taxon>
    </lineage>
</organism>
<dbReference type="GO" id="GO:0016887">
    <property type="term" value="F:ATP hydrolysis activity"/>
    <property type="evidence" value="ECO:0007669"/>
    <property type="project" value="RHEA"/>
</dbReference>
<dbReference type="InterPro" id="IPR014017">
    <property type="entry name" value="DNA_helicase_UvrD-like_C"/>
</dbReference>
<evidence type="ECO:0000313" key="15">
    <source>
        <dbReference type="EMBL" id="OSS41695.1"/>
    </source>
</evidence>
<dbReference type="EMBL" id="MDSU01000018">
    <property type="protein sequence ID" value="OSS41695.1"/>
    <property type="molecule type" value="Genomic_DNA"/>
</dbReference>
<dbReference type="PROSITE" id="PS51217">
    <property type="entry name" value="UVRD_HELICASE_CTER"/>
    <property type="match status" value="1"/>
</dbReference>
<dbReference type="CDD" id="cd17932">
    <property type="entry name" value="DEXQc_UvrD"/>
    <property type="match status" value="1"/>
</dbReference>
<evidence type="ECO:0000256" key="5">
    <source>
        <dbReference type="ARBA" id="ARBA00022840"/>
    </source>
</evidence>
<keyword evidence="6" id="KW-0238">DNA-binding</keyword>
<evidence type="ECO:0000256" key="6">
    <source>
        <dbReference type="ARBA" id="ARBA00023125"/>
    </source>
</evidence>
<evidence type="ECO:0000256" key="11">
    <source>
        <dbReference type="ARBA" id="ARBA00048988"/>
    </source>
</evidence>
<dbReference type="PANTHER" id="PTHR11070:SF2">
    <property type="entry name" value="ATP-DEPENDENT DNA HELICASE SRS2"/>
    <property type="match status" value="1"/>
</dbReference>
<dbReference type="OrthoDB" id="9810135at2"/>
<dbReference type="STRING" id="1562698.DESAMIL20_1248"/>
<keyword evidence="5 12" id="KW-0067">ATP-binding</keyword>
<dbReference type="Pfam" id="PF13361">
    <property type="entry name" value="UvrD_C"/>
    <property type="match status" value="1"/>
</dbReference>
<dbReference type="SUPFAM" id="SSF52540">
    <property type="entry name" value="P-loop containing nucleoside triphosphate hydrolases"/>
    <property type="match status" value="1"/>
</dbReference>
<accession>A0A1X4XVZ6</accession>
<evidence type="ECO:0000256" key="12">
    <source>
        <dbReference type="PROSITE-ProRule" id="PRU00560"/>
    </source>
</evidence>
<feature type="domain" description="UvrD-like helicase C-terminal" evidence="14">
    <location>
        <begin position="285"/>
        <end position="551"/>
    </location>
</feature>
<evidence type="ECO:0000313" key="16">
    <source>
        <dbReference type="Proteomes" id="UP000194141"/>
    </source>
</evidence>
<keyword evidence="3 12" id="KW-0378">Hydrolase</keyword>
<dbReference type="GO" id="GO:0043138">
    <property type="term" value="F:3'-5' DNA helicase activity"/>
    <property type="evidence" value="ECO:0007669"/>
    <property type="project" value="UniProtKB-EC"/>
</dbReference>
<keyword evidence="4 12" id="KW-0347">Helicase</keyword>
<protein>
    <recommendedName>
        <fullName evidence="9">DNA 3'-5' helicase</fullName>
        <ecNumber evidence="9">5.6.2.4</ecNumber>
    </recommendedName>
    <alternativeName>
        <fullName evidence="10">DNA 3'-5' helicase II</fullName>
    </alternativeName>
</protein>
<comment type="catalytic activity">
    <reaction evidence="11">
        <text>ATP + H2O = ADP + phosphate + H(+)</text>
        <dbReference type="Rhea" id="RHEA:13065"/>
        <dbReference type="ChEBI" id="CHEBI:15377"/>
        <dbReference type="ChEBI" id="CHEBI:15378"/>
        <dbReference type="ChEBI" id="CHEBI:30616"/>
        <dbReference type="ChEBI" id="CHEBI:43474"/>
        <dbReference type="ChEBI" id="CHEBI:456216"/>
        <dbReference type="EC" id="5.6.2.4"/>
    </reaction>
</comment>
<evidence type="ECO:0000256" key="10">
    <source>
        <dbReference type="ARBA" id="ARBA00034923"/>
    </source>
</evidence>
<keyword evidence="2 12" id="KW-0547">Nucleotide-binding</keyword>
<dbReference type="Gene3D" id="1.10.10.160">
    <property type="match status" value="1"/>
</dbReference>
<keyword evidence="16" id="KW-1185">Reference proteome</keyword>
<dbReference type="EC" id="5.6.2.4" evidence="9"/>
<dbReference type="Gene3D" id="1.10.486.10">
    <property type="entry name" value="PCRA, domain 4"/>
    <property type="match status" value="1"/>
</dbReference>
<evidence type="ECO:0000256" key="1">
    <source>
        <dbReference type="ARBA" id="ARBA00009922"/>
    </source>
</evidence>
<evidence type="ECO:0000256" key="2">
    <source>
        <dbReference type="ARBA" id="ARBA00022741"/>
    </source>
</evidence>
<keyword evidence="7" id="KW-0413">Isomerase</keyword>
<dbReference type="GO" id="GO:0000725">
    <property type="term" value="P:recombinational repair"/>
    <property type="evidence" value="ECO:0007669"/>
    <property type="project" value="TreeGrafter"/>
</dbReference>
<dbReference type="PROSITE" id="PS51198">
    <property type="entry name" value="UVRD_HELICASE_ATP_BIND"/>
    <property type="match status" value="1"/>
</dbReference>
<evidence type="ECO:0000256" key="3">
    <source>
        <dbReference type="ARBA" id="ARBA00022801"/>
    </source>
</evidence>
<evidence type="ECO:0000259" key="14">
    <source>
        <dbReference type="PROSITE" id="PS51217"/>
    </source>
</evidence>
<dbReference type="AlphaFoldDB" id="A0A1X4XVZ6"/>
<feature type="binding site" evidence="12">
    <location>
        <begin position="31"/>
        <end position="38"/>
    </location>
    <ligand>
        <name>ATP</name>
        <dbReference type="ChEBI" id="CHEBI:30616"/>
    </ligand>
</feature>
<evidence type="ECO:0000259" key="13">
    <source>
        <dbReference type="PROSITE" id="PS51198"/>
    </source>
</evidence>
<reference evidence="15 16" key="1">
    <citation type="journal article" date="2017" name="Front. Microbiol.">
        <title>Genome Sequence of Desulfurella amilsii Strain TR1 and Comparative Genomics of Desulfurellaceae Family.</title>
        <authorList>
            <person name="Florentino A.P."/>
            <person name="Stams A.J."/>
            <person name="Sanchez-Andrea I."/>
        </authorList>
    </citation>
    <scope>NUCLEOTIDE SEQUENCE [LARGE SCALE GENOMIC DNA]</scope>
    <source>
        <strain evidence="15 16">TR1</strain>
    </source>
</reference>
<sequence length="635" mass="72265">MDDIKKIIHGYATSDQIEAIDHIGSHARLLAGPGTGKTKTLTLRVLSLILQHNVDPESILLLTFTRLAATQLKDEIKKALESSKKTIPQVSTLHSFALRQILHNSSRINTLPSPIRIADKWEERYIIQKDLKKVLSLKKIGDVQNLINQLSTDWETLRIDEIGWEKQFPNPAFLGAWQSHKEQYGETLRAELVYQLKKQLNQSRDFQLDKEYKHILIDEYQDLNACDLAIVNELAKRGAELFVAGDDDQSIYGFRFATPEGIRNFGQIYQDSKKLALEICFRCDKLILRSAEFVASLDPKRLPKPTRPKDQAEDGEVLIFGFKDQNHEAEIIAKKIKSLIAKDIKPDQITILLRSDRNASLSKPIIEALKKQSVDVSLTTDSELENNNEYRIVLSVIRLLVDQNDCLAWRTLLQVDKTNGLGDKCIKNIWNYAQSKGIRFSVALQKIAEFPNELQKFRQKIAKFVSEKNTAIVGLKAIQNPIEAITAIVDKFMSEGEIKEQVKKYFIGILESQEKADLESLIKIVSTSSGYIEQETKENAVNILTMHQAKGLSFDVCFIVGAEDEYIPGRNTGDKEGDERRLLYVSMTRARHKLFISYCNKRIGLQRHSGSNSGTEKRTLTRFLRDSKIPIEQVE</sequence>
<dbReference type="InterPro" id="IPR014016">
    <property type="entry name" value="UvrD-like_ATP-bd"/>
</dbReference>
<dbReference type="InterPro" id="IPR000212">
    <property type="entry name" value="DNA_helicase_UvrD/REP"/>
</dbReference>
<dbReference type="InterPro" id="IPR013986">
    <property type="entry name" value="DExx_box_DNA_helicase_dom_sf"/>
</dbReference>
<evidence type="ECO:0000256" key="8">
    <source>
        <dbReference type="ARBA" id="ARBA00034617"/>
    </source>
</evidence>
<dbReference type="Gene3D" id="3.40.50.300">
    <property type="entry name" value="P-loop containing nucleotide triphosphate hydrolases"/>
    <property type="match status" value="2"/>
</dbReference>
<evidence type="ECO:0000256" key="4">
    <source>
        <dbReference type="ARBA" id="ARBA00022806"/>
    </source>
</evidence>
<comment type="catalytic activity">
    <reaction evidence="8">
        <text>Couples ATP hydrolysis with the unwinding of duplex DNA by translocating in the 3'-5' direction.</text>
        <dbReference type="EC" id="5.6.2.4"/>
    </reaction>
</comment>
<dbReference type="GO" id="GO:0003677">
    <property type="term" value="F:DNA binding"/>
    <property type="evidence" value="ECO:0007669"/>
    <property type="project" value="UniProtKB-KW"/>
</dbReference>
<proteinExistence type="inferred from homology"/>
<evidence type="ECO:0000256" key="7">
    <source>
        <dbReference type="ARBA" id="ARBA00023235"/>
    </source>
</evidence>
<comment type="similarity">
    <text evidence="1">Belongs to the helicase family. UvrD subfamily.</text>
</comment>
<dbReference type="GO" id="GO:0005524">
    <property type="term" value="F:ATP binding"/>
    <property type="evidence" value="ECO:0007669"/>
    <property type="project" value="UniProtKB-UniRule"/>
</dbReference>
<dbReference type="RefSeq" id="WP_086033930.1">
    <property type="nucleotide sequence ID" value="NZ_MDSU01000018.1"/>
</dbReference>